<proteinExistence type="inferred from homology"/>
<evidence type="ECO:0000256" key="1">
    <source>
        <dbReference type="ARBA" id="ARBA00001231"/>
    </source>
</evidence>
<dbReference type="GO" id="GO:0051301">
    <property type="term" value="P:cell division"/>
    <property type="evidence" value="ECO:0007669"/>
    <property type="project" value="UniProtKB-KW"/>
</dbReference>
<dbReference type="Gene3D" id="3.20.20.300">
    <property type="entry name" value="Glycoside hydrolase, family 3, N-terminal domain"/>
    <property type="match status" value="1"/>
</dbReference>
<evidence type="ECO:0000256" key="5">
    <source>
        <dbReference type="ARBA" id="ARBA00022960"/>
    </source>
</evidence>
<keyword evidence="8 10" id="KW-0131">Cell cycle</keyword>
<evidence type="ECO:0000256" key="7">
    <source>
        <dbReference type="ARBA" id="ARBA00023295"/>
    </source>
</evidence>
<sequence>MQLLMHSPLILDVAGLQLGAADRKRLRNPLVGGVVLFARNWESRGQLLSLCAQIKAVRPDLLIAVDHEGGRVQRFRTDGFTALPAMRELGAHWMADAPGAMRRAAACGFVLASELRACGVDFSFTPVLDLDWGGSSVIGDRAFHADARVVTVLAQSLMLGLARAGMAHCAKHFPGHGYVRADTHLAVAHDARTLDAILSADAAPYRWLAPGLRAVMPAHVIYPEVDALPAGFSSVWLRDVLRERIGFTGAILSDDLGMAAARAEGQSLSQAALQGLQAGCDAVLVCNQSVVDNGRPLDVLLRELDQALERGQWTPDVRSAQRRFDLLPTQPPLQWDELMVSDSYRAALDDVFNLPSPAGQK</sequence>
<dbReference type="UniPathway" id="UPA00544"/>
<dbReference type="InterPro" id="IPR022956">
    <property type="entry name" value="Beta_hexosaminidase_bac"/>
</dbReference>
<comment type="caution">
    <text evidence="12">The sequence shown here is derived from an EMBL/GenBank/DDBJ whole genome shotgun (WGS) entry which is preliminary data.</text>
</comment>
<dbReference type="GO" id="GO:0005975">
    <property type="term" value="P:carbohydrate metabolic process"/>
    <property type="evidence" value="ECO:0007669"/>
    <property type="project" value="InterPro"/>
</dbReference>
<dbReference type="GO" id="GO:0005737">
    <property type="term" value="C:cytoplasm"/>
    <property type="evidence" value="ECO:0007669"/>
    <property type="project" value="UniProtKB-SubCell"/>
</dbReference>
<dbReference type="HAMAP" id="MF_00364">
    <property type="entry name" value="NagZ"/>
    <property type="match status" value="1"/>
</dbReference>
<feature type="active site" description="Proton donor/acceptor" evidence="10">
    <location>
        <position position="184"/>
    </location>
</feature>
<dbReference type="NCBIfam" id="NF003740">
    <property type="entry name" value="PRK05337.1"/>
    <property type="match status" value="1"/>
</dbReference>
<comment type="catalytic activity">
    <reaction evidence="1 10">
        <text>Hydrolysis of terminal non-reducing N-acetyl-D-hexosamine residues in N-acetyl-beta-D-hexosaminides.</text>
        <dbReference type="EC" id="3.2.1.52"/>
    </reaction>
</comment>
<evidence type="ECO:0000313" key="13">
    <source>
        <dbReference type="Proteomes" id="UP000664800"/>
    </source>
</evidence>
<evidence type="ECO:0000256" key="3">
    <source>
        <dbReference type="ARBA" id="ARBA00022618"/>
    </source>
</evidence>
<protein>
    <recommendedName>
        <fullName evidence="10">Beta-hexosaminidase</fullName>
        <ecNumber evidence="10">3.2.1.52</ecNumber>
    </recommendedName>
    <alternativeName>
        <fullName evidence="10">Beta-N-acetylhexosaminidase</fullName>
    </alternativeName>
    <alternativeName>
        <fullName evidence="10">N-acetyl-beta-glucosaminidase</fullName>
    </alternativeName>
</protein>
<evidence type="ECO:0000256" key="2">
    <source>
        <dbReference type="ARBA" id="ARBA00022490"/>
    </source>
</evidence>
<dbReference type="AlphaFoldDB" id="A0A8I1MTE4"/>
<evidence type="ECO:0000259" key="11">
    <source>
        <dbReference type="Pfam" id="PF00933"/>
    </source>
</evidence>
<organism evidence="12 13">
    <name type="scientific">Thiomonas arsenitoxydans (strain DSM 22701 / CIP 110005 / 3As)</name>
    <dbReference type="NCBI Taxonomy" id="426114"/>
    <lineage>
        <taxon>Bacteria</taxon>
        <taxon>Pseudomonadati</taxon>
        <taxon>Pseudomonadota</taxon>
        <taxon>Betaproteobacteria</taxon>
        <taxon>Burkholderiales</taxon>
        <taxon>Thiomonas</taxon>
    </lineage>
</organism>
<dbReference type="EMBL" id="JAFKMR010000009">
    <property type="protein sequence ID" value="MBN8742784.1"/>
    <property type="molecule type" value="Genomic_DNA"/>
</dbReference>
<comment type="pathway">
    <text evidence="10">Cell wall biogenesis; peptidoglycan recycling.</text>
</comment>
<gene>
    <name evidence="10 12" type="primary">nagZ</name>
    <name evidence="12" type="ORF">J0I24_00595</name>
</gene>
<dbReference type="RefSeq" id="WP_276726867.1">
    <property type="nucleotide sequence ID" value="NZ_JAFKMR010000009.1"/>
</dbReference>
<dbReference type="Proteomes" id="UP000664800">
    <property type="component" value="Unassembled WGS sequence"/>
</dbReference>
<dbReference type="EC" id="3.2.1.52" evidence="10"/>
<feature type="binding site" evidence="10">
    <location>
        <position position="74"/>
    </location>
    <ligand>
        <name>substrate</name>
    </ligand>
</feature>
<feature type="domain" description="Glycoside hydrolase family 3 N-terminal" evidence="11">
    <location>
        <begin position="18"/>
        <end position="314"/>
    </location>
</feature>
<evidence type="ECO:0000256" key="8">
    <source>
        <dbReference type="ARBA" id="ARBA00023306"/>
    </source>
</evidence>
<keyword evidence="5 10" id="KW-0133">Cell shape</keyword>
<feature type="binding site" evidence="10">
    <location>
        <position position="66"/>
    </location>
    <ligand>
        <name>substrate</name>
    </ligand>
</feature>
<keyword evidence="6 10" id="KW-0573">Peptidoglycan synthesis</keyword>
<dbReference type="InterPro" id="IPR050226">
    <property type="entry name" value="NagZ_Beta-hexosaminidase"/>
</dbReference>
<dbReference type="GO" id="GO:0008360">
    <property type="term" value="P:regulation of cell shape"/>
    <property type="evidence" value="ECO:0007669"/>
    <property type="project" value="UniProtKB-KW"/>
</dbReference>
<keyword evidence="4 10" id="KW-0378">Hydrolase</keyword>
<keyword evidence="9 10" id="KW-0961">Cell wall biogenesis/degradation</keyword>
<comment type="function">
    <text evidence="10">Plays a role in peptidoglycan recycling by cleaving the terminal beta-1,4-linked N-acetylglucosamine (GlcNAc) from peptide-linked peptidoglycan fragments, giving rise to free GlcNAc, anhydro-N-acetylmuramic acid and anhydro-N-acetylmuramic acid-linked peptides.</text>
</comment>
<feature type="active site" description="Nucleophile" evidence="10">
    <location>
        <position position="254"/>
    </location>
</feature>
<dbReference type="InterPro" id="IPR036962">
    <property type="entry name" value="Glyco_hydro_3_N_sf"/>
</dbReference>
<dbReference type="Pfam" id="PF00933">
    <property type="entry name" value="Glyco_hydro_3"/>
    <property type="match status" value="1"/>
</dbReference>
<evidence type="ECO:0000256" key="10">
    <source>
        <dbReference type="HAMAP-Rule" id="MF_00364"/>
    </source>
</evidence>
<dbReference type="PANTHER" id="PTHR30480:SF13">
    <property type="entry name" value="BETA-HEXOSAMINIDASE"/>
    <property type="match status" value="1"/>
</dbReference>
<dbReference type="GO" id="GO:0071555">
    <property type="term" value="P:cell wall organization"/>
    <property type="evidence" value="ECO:0007669"/>
    <property type="project" value="UniProtKB-KW"/>
</dbReference>
<name>A0A8I1MTE4_THIA3</name>
<accession>A0A8I1MTE4</accession>
<comment type="subcellular location">
    <subcellularLocation>
        <location evidence="10">Cytoplasm</location>
    </subcellularLocation>
</comment>
<dbReference type="GO" id="GO:0004563">
    <property type="term" value="F:beta-N-acetylhexosaminidase activity"/>
    <property type="evidence" value="ECO:0007669"/>
    <property type="project" value="UniProtKB-UniRule"/>
</dbReference>
<keyword evidence="7 10" id="KW-0326">Glycosidase</keyword>
<dbReference type="InterPro" id="IPR017853">
    <property type="entry name" value="GH"/>
</dbReference>
<feature type="binding site" evidence="10">
    <location>
        <begin position="171"/>
        <end position="172"/>
    </location>
    <ligand>
        <name>substrate</name>
    </ligand>
</feature>
<evidence type="ECO:0000256" key="6">
    <source>
        <dbReference type="ARBA" id="ARBA00022984"/>
    </source>
</evidence>
<dbReference type="PANTHER" id="PTHR30480">
    <property type="entry name" value="BETA-HEXOSAMINIDASE-RELATED"/>
    <property type="match status" value="1"/>
</dbReference>
<dbReference type="SUPFAM" id="SSF51445">
    <property type="entry name" value="(Trans)glycosidases"/>
    <property type="match status" value="1"/>
</dbReference>
<feature type="site" description="Important for catalytic activity" evidence="10">
    <location>
        <position position="182"/>
    </location>
</feature>
<dbReference type="GO" id="GO:0009254">
    <property type="term" value="P:peptidoglycan turnover"/>
    <property type="evidence" value="ECO:0007669"/>
    <property type="project" value="UniProtKB-UniRule"/>
</dbReference>
<evidence type="ECO:0000256" key="4">
    <source>
        <dbReference type="ARBA" id="ARBA00022801"/>
    </source>
</evidence>
<keyword evidence="2 10" id="KW-0963">Cytoplasm</keyword>
<keyword evidence="3 10" id="KW-0132">Cell division</keyword>
<evidence type="ECO:0000313" key="12">
    <source>
        <dbReference type="EMBL" id="MBN8742784.1"/>
    </source>
</evidence>
<dbReference type="GO" id="GO:0009252">
    <property type="term" value="P:peptidoglycan biosynthetic process"/>
    <property type="evidence" value="ECO:0007669"/>
    <property type="project" value="UniProtKB-KW"/>
</dbReference>
<dbReference type="InterPro" id="IPR001764">
    <property type="entry name" value="Glyco_hydro_3_N"/>
</dbReference>
<comment type="similarity">
    <text evidence="10">Belongs to the glycosyl hydrolase 3 family. NagZ subfamily.</text>
</comment>
<evidence type="ECO:0000256" key="9">
    <source>
        <dbReference type="ARBA" id="ARBA00023316"/>
    </source>
</evidence>
<reference evidence="12" key="1">
    <citation type="submission" date="2021-02" db="EMBL/GenBank/DDBJ databases">
        <title>Thiocyanate and organic carbon inputs drive convergent selection for specific autotrophic Afipia and Thiobacillus strains within complex microbiomes.</title>
        <authorList>
            <person name="Huddy R.J."/>
            <person name="Sachdeva R."/>
            <person name="Kadzinga F."/>
            <person name="Kantor R.S."/>
            <person name="Harrison S.T.L."/>
            <person name="Banfield J.F."/>
        </authorList>
    </citation>
    <scope>NUCLEOTIDE SEQUENCE</scope>
    <source>
        <strain evidence="12">SCN18_13_7_16_R3_B_64_19</strain>
    </source>
</reference>
<feature type="binding site" evidence="10">
    <location>
        <position position="141"/>
    </location>
    <ligand>
        <name>substrate</name>
    </ligand>
</feature>